<dbReference type="EMBL" id="VCNI01000002">
    <property type="protein sequence ID" value="TMU54541.1"/>
    <property type="molecule type" value="Genomic_DNA"/>
</dbReference>
<dbReference type="Proteomes" id="UP000751614">
    <property type="component" value="Unassembled WGS sequence"/>
</dbReference>
<gene>
    <name evidence="2" type="ORF">FGG15_09990</name>
</gene>
<dbReference type="RefSeq" id="WP_138835815.1">
    <property type="nucleotide sequence ID" value="NZ_VCNI01000002.1"/>
</dbReference>
<proteinExistence type="predicted"/>
<sequence>MKSVLKIEELSMFVLGLYLYSLLDFPWWLFLVFILTPDIGMLGYLLGNRTGAIIYNIFHHKGLAILIYLAGVFWSMPLVQLIGVILFSHASMDRIFGYGLKYYKGFKFTHLGEVGKGNG</sequence>
<feature type="transmembrane region" description="Helical" evidence="1">
    <location>
        <begin position="65"/>
        <end position="87"/>
    </location>
</feature>
<organism evidence="2 3">
    <name type="scientific">Flagellimonas algicola</name>
    <dbReference type="NCBI Taxonomy" id="2583815"/>
    <lineage>
        <taxon>Bacteria</taxon>
        <taxon>Pseudomonadati</taxon>
        <taxon>Bacteroidota</taxon>
        <taxon>Flavobacteriia</taxon>
        <taxon>Flavobacteriales</taxon>
        <taxon>Flavobacteriaceae</taxon>
        <taxon>Flagellimonas</taxon>
    </lineage>
</organism>
<protein>
    <submittedName>
        <fullName evidence="2">DUF4260 family protein</fullName>
    </submittedName>
</protein>
<reference evidence="2 3" key="1">
    <citation type="submission" date="2019-05" db="EMBL/GenBank/DDBJ databases">
        <title>Flagellimonas sp. AsT0115, sp. nov., isolated from a marine red algae, Asparagopsis taxiformis.</title>
        <authorList>
            <person name="Kim J."/>
            <person name="Jeong S.E."/>
            <person name="Jeon C.O."/>
        </authorList>
    </citation>
    <scope>NUCLEOTIDE SEQUENCE [LARGE SCALE GENOMIC DNA]</scope>
    <source>
        <strain evidence="2 3">AsT0115</strain>
    </source>
</reference>
<dbReference type="InterPro" id="IPR025356">
    <property type="entry name" value="DUF4260"/>
</dbReference>
<feature type="transmembrane region" description="Helical" evidence="1">
    <location>
        <begin position="12"/>
        <end position="35"/>
    </location>
</feature>
<accession>A0ABY2WJ07</accession>
<keyword evidence="1" id="KW-1133">Transmembrane helix</keyword>
<keyword evidence="1" id="KW-0472">Membrane</keyword>
<evidence type="ECO:0000256" key="1">
    <source>
        <dbReference type="SAM" id="Phobius"/>
    </source>
</evidence>
<name>A0ABY2WJ07_9FLAO</name>
<comment type="caution">
    <text evidence="2">The sequence shown here is derived from an EMBL/GenBank/DDBJ whole genome shotgun (WGS) entry which is preliminary data.</text>
</comment>
<evidence type="ECO:0000313" key="2">
    <source>
        <dbReference type="EMBL" id="TMU54541.1"/>
    </source>
</evidence>
<keyword evidence="3" id="KW-1185">Reference proteome</keyword>
<evidence type="ECO:0000313" key="3">
    <source>
        <dbReference type="Proteomes" id="UP000751614"/>
    </source>
</evidence>
<keyword evidence="1" id="KW-0812">Transmembrane</keyword>
<dbReference type="Pfam" id="PF14079">
    <property type="entry name" value="DUF4260"/>
    <property type="match status" value="1"/>
</dbReference>